<evidence type="ECO:0000256" key="6">
    <source>
        <dbReference type="ARBA" id="ARBA00004652"/>
    </source>
</evidence>
<evidence type="ECO:0000256" key="26">
    <source>
        <dbReference type="ARBA" id="ARBA00093319"/>
    </source>
</evidence>
<comment type="function">
    <text evidence="26">The small GTPases Rab are key regulators of intracellular membrane trafficking, from the formation of transport vesicles to their fusion with membranes. Rabs cycle between an inactive GDP-bound form and an active GTP-bound form that is able to recruit to membranes different sets of downstream effectors directly responsible for vesicle formation, movement, tethering and fusion. RAB24 is an atypical RAB protein that presents low GTPase activity and thereby exists predominantly in the GTP-bound active state. RAB24 is required for the clearance of late autophagic vacuoles under basal conditions. It is not needed for starvation-induced autophagy. Involved in the modulation of meiotic apparatus assembly and meiotic progression during oocyte maturation, possibly through regulation of kinetochore-microtubule interaction.</text>
</comment>
<evidence type="ECO:0000256" key="27">
    <source>
        <dbReference type="ARBA" id="ARBA00093500"/>
    </source>
</evidence>
<dbReference type="KEGG" id="pmrn:116956490"/>
<keyword evidence="11" id="KW-0597">Phosphoprotein</keyword>
<name>A0AAJ7UF11_PETMA</name>
<keyword evidence="10" id="KW-0963">Cytoplasm</keyword>
<dbReference type="CTD" id="53917"/>
<comment type="catalytic activity">
    <reaction evidence="24">
        <text>GTP + H2O = GDP + phosphate + H(+)</text>
        <dbReference type="Rhea" id="RHEA:19669"/>
        <dbReference type="ChEBI" id="CHEBI:15377"/>
        <dbReference type="ChEBI" id="CHEBI:15378"/>
        <dbReference type="ChEBI" id="CHEBI:37565"/>
        <dbReference type="ChEBI" id="CHEBI:43474"/>
        <dbReference type="ChEBI" id="CHEBI:58189"/>
        <dbReference type="EC" id="3.6.5.2"/>
    </reaction>
    <physiologicalReaction direction="left-to-right" evidence="24">
        <dbReference type="Rhea" id="RHEA:19670"/>
    </physiologicalReaction>
</comment>
<keyword evidence="20" id="KW-0206">Cytoskeleton</keyword>
<evidence type="ECO:0000256" key="5">
    <source>
        <dbReference type="ARBA" id="ARBA00004635"/>
    </source>
</evidence>
<keyword evidence="16" id="KW-0653">Protein transport</keyword>
<evidence type="ECO:0000256" key="20">
    <source>
        <dbReference type="ARBA" id="ARBA00023212"/>
    </source>
</evidence>
<evidence type="ECO:0000256" key="23">
    <source>
        <dbReference type="ARBA" id="ARBA00023329"/>
    </source>
</evidence>
<dbReference type="PROSITE" id="PS51421">
    <property type="entry name" value="RAS"/>
    <property type="match status" value="1"/>
</dbReference>
<dbReference type="EC" id="3.6.5.2" evidence="8"/>
<keyword evidence="14" id="KW-0378">Hydrolase</keyword>
<dbReference type="SMART" id="SM00173">
    <property type="entry name" value="RAS"/>
    <property type="match status" value="1"/>
</dbReference>
<evidence type="ECO:0000256" key="4">
    <source>
        <dbReference type="ARBA" id="ARBA00004556"/>
    </source>
</evidence>
<dbReference type="GO" id="GO:0046872">
    <property type="term" value="F:metal ion binding"/>
    <property type="evidence" value="ECO:0007669"/>
    <property type="project" value="UniProtKB-KW"/>
</dbReference>
<evidence type="ECO:0000256" key="15">
    <source>
        <dbReference type="ARBA" id="ARBA00022842"/>
    </source>
</evidence>
<dbReference type="SMART" id="SM00175">
    <property type="entry name" value="RAB"/>
    <property type="match status" value="1"/>
</dbReference>
<gene>
    <name evidence="29" type="primary">RAB24</name>
</gene>
<keyword evidence="21" id="KW-0449">Lipoprotein</keyword>
<evidence type="ECO:0000313" key="28">
    <source>
        <dbReference type="Proteomes" id="UP001318040"/>
    </source>
</evidence>
<dbReference type="PANTHER" id="PTHR47978">
    <property type="match status" value="1"/>
</dbReference>
<dbReference type="PROSITE" id="PS51419">
    <property type="entry name" value="RAB"/>
    <property type="match status" value="1"/>
</dbReference>
<keyword evidence="22" id="KW-0636">Prenylation</keyword>
<protein>
    <recommendedName>
        <fullName evidence="25">Ras-related protein Rab-24</fullName>
        <ecNumber evidence="8">3.6.5.2</ecNumber>
    </recommendedName>
</protein>
<comment type="subcellular location">
    <subcellularLocation>
        <location evidence="2">Cytoplasm</location>
        <location evidence="2">Cytoskeleton</location>
        <location evidence="2">Spindle</location>
    </subcellularLocation>
    <subcellularLocation>
        <location evidence="3">Cytoplasm</location>
        <location evidence="3">Cytosol</location>
    </subcellularLocation>
    <subcellularLocation>
        <location evidence="4">Cytoplasm</location>
        <location evidence="4">Perinuclear region</location>
    </subcellularLocation>
    <subcellularLocation>
        <location evidence="6">Cytoplasmic vesicle</location>
        <location evidence="6">Autophagosome membrane</location>
    </subcellularLocation>
    <subcellularLocation>
        <location evidence="5">Membrane</location>
        <topology evidence="5">Lipid-anchor</topology>
    </subcellularLocation>
</comment>
<evidence type="ECO:0000256" key="22">
    <source>
        <dbReference type="ARBA" id="ARBA00023289"/>
    </source>
</evidence>
<evidence type="ECO:0000256" key="18">
    <source>
        <dbReference type="ARBA" id="ARBA00023134"/>
    </source>
</evidence>
<evidence type="ECO:0000256" key="16">
    <source>
        <dbReference type="ARBA" id="ARBA00022927"/>
    </source>
</evidence>
<sequence length="209" mass="22853">MSGQKVDVKVVLLGREYSGKTSLVERFVHQRFQAVPYQNTIGAAFGARRLDVSSSSGRGGRSLTLGVWDTAGSERYEAMSRVYYRGARAAVVCYDLTDERSFERARFWTDELRRCEPECRIYLCGTKLDLATEGGGGVGRRVDRHDAQDLADELQARLYETSSKSGENVEALFRTVAEDFADEPAREKSGVDLAAGGASAAGGSKCCVK</sequence>
<dbReference type="InterPro" id="IPR005225">
    <property type="entry name" value="Small_GTP-bd"/>
</dbReference>
<evidence type="ECO:0000256" key="13">
    <source>
        <dbReference type="ARBA" id="ARBA00022741"/>
    </source>
</evidence>
<dbReference type="Proteomes" id="UP001318040">
    <property type="component" value="Chromosome 65"/>
</dbReference>
<evidence type="ECO:0000256" key="3">
    <source>
        <dbReference type="ARBA" id="ARBA00004514"/>
    </source>
</evidence>
<dbReference type="AlphaFoldDB" id="A0AAJ7UF11"/>
<evidence type="ECO:0000256" key="21">
    <source>
        <dbReference type="ARBA" id="ARBA00023288"/>
    </source>
</evidence>
<evidence type="ECO:0000256" key="24">
    <source>
        <dbReference type="ARBA" id="ARBA00047660"/>
    </source>
</evidence>
<keyword evidence="17" id="KW-0072">Autophagy</keyword>
<dbReference type="InterPro" id="IPR027417">
    <property type="entry name" value="P-loop_NTPase"/>
</dbReference>
<dbReference type="SMART" id="SM00174">
    <property type="entry name" value="RHO"/>
    <property type="match status" value="1"/>
</dbReference>
<organism evidence="28 29">
    <name type="scientific">Petromyzon marinus</name>
    <name type="common">Sea lamprey</name>
    <dbReference type="NCBI Taxonomy" id="7757"/>
    <lineage>
        <taxon>Eukaryota</taxon>
        <taxon>Metazoa</taxon>
        <taxon>Chordata</taxon>
        <taxon>Craniata</taxon>
        <taxon>Vertebrata</taxon>
        <taxon>Cyclostomata</taxon>
        <taxon>Hyperoartia</taxon>
        <taxon>Petromyzontiformes</taxon>
        <taxon>Petromyzontidae</taxon>
        <taxon>Petromyzon</taxon>
    </lineage>
</organism>
<evidence type="ECO:0000256" key="12">
    <source>
        <dbReference type="ARBA" id="ARBA00022723"/>
    </source>
</evidence>
<dbReference type="PRINTS" id="PR00449">
    <property type="entry name" value="RASTRNSFRMNG"/>
</dbReference>
<reference evidence="29" key="1">
    <citation type="submission" date="2025-08" db="UniProtKB">
        <authorList>
            <consortium name="RefSeq"/>
        </authorList>
    </citation>
    <scope>IDENTIFICATION</scope>
    <source>
        <tissue evidence="29">Sperm</tissue>
    </source>
</reference>
<keyword evidence="19" id="KW-0472">Membrane</keyword>
<keyword evidence="9" id="KW-0813">Transport</keyword>
<dbReference type="GO" id="GO:0005525">
    <property type="term" value="F:GTP binding"/>
    <property type="evidence" value="ECO:0007669"/>
    <property type="project" value="UniProtKB-KW"/>
</dbReference>
<evidence type="ECO:0000256" key="8">
    <source>
        <dbReference type="ARBA" id="ARBA00011984"/>
    </source>
</evidence>
<dbReference type="RefSeq" id="XP_032834046.1">
    <property type="nucleotide sequence ID" value="XM_032978155.1"/>
</dbReference>
<accession>A0AAJ7UF11</accession>
<dbReference type="NCBIfam" id="TIGR00231">
    <property type="entry name" value="small_GTP"/>
    <property type="match status" value="1"/>
</dbReference>
<keyword evidence="28" id="KW-1185">Reference proteome</keyword>
<evidence type="ECO:0000256" key="9">
    <source>
        <dbReference type="ARBA" id="ARBA00022448"/>
    </source>
</evidence>
<evidence type="ECO:0000256" key="25">
    <source>
        <dbReference type="ARBA" id="ARBA00067822"/>
    </source>
</evidence>
<comment type="cofactor">
    <cofactor evidence="1">
        <name>Mg(2+)</name>
        <dbReference type="ChEBI" id="CHEBI:18420"/>
    </cofactor>
</comment>
<dbReference type="Gene3D" id="3.40.50.300">
    <property type="entry name" value="P-loop containing nucleotide triphosphate hydrolases"/>
    <property type="match status" value="1"/>
</dbReference>
<dbReference type="SUPFAM" id="SSF52540">
    <property type="entry name" value="P-loop containing nucleoside triphosphate hydrolases"/>
    <property type="match status" value="1"/>
</dbReference>
<evidence type="ECO:0000256" key="2">
    <source>
        <dbReference type="ARBA" id="ARBA00004186"/>
    </source>
</evidence>
<evidence type="ECO:0000256" key="1">
    <source>
        <dbReference type="ARBA" id="ARBA00001946"/>
    </source>
</evidence>
<evidence type="ECO:0000256" key="19">
    <source>
        <dbReference type="ARBA" id="ARBA00023136"/>
    </source>
</evidence>
<dbReference type="GO" id="GO:0003925">
    <property type="term" value="F:G protein activity"/>
    <property type="evidence" value="ECO:0007669"/>
    <property type="project" value="UniProtKB-EC"/>
</dbReference>
<dbReference type="FunFam" id="3.40.50.300:FF:000799">
    <property type="entry name" value="ras-related protein Rab-24 isoform X1"/>
    <property type="match status" value="1"/>
</dbReference>
<dbReference type="GO" id="GO:0000421">
    <property type="term" value="C:autophagosome membrane"/>
    <property type="evidence" value="ECO:0007669"/>
    <property type="project" value="UniProtKB-SubCell"/>
</dbReference>
<keyword evidence="23" id="KW-0968">Cytoplasmic vesicle</keyword>
<comment type="subunit">
    <text evidence="27">Interacts with ZFYVE20. Does not interact with the GDP dissociation inhibitors ARHGDIA and ARHGDIB.</text>
</comment>
<dbReference type="InterPro" id="IPR001806">
    <property type="entry name" value="Small_GTPase"/>
</dbReference>
<dbReference type="GO" id="GO:0005819">
    <property type="term" value="C:spindle"/>
    <property type="evidence" value="ECO:0007669"/>
    <property type="project" value="UniProtKB-SubCell"/>
</dbReference>
<dbReference type="GO" id="GO:0031410">
    <property type="term" value="C:cytoplasmic vesicle"/>
    <property type="evidence" value="ECO:0007669"/>
    <property type="project" value="UniProtKB-KW"/>
</dbReference>
<dbReference type="Pfam" id="PF00071">
    <property type="entry name" value="Ras"/>
    <property type="match status" value="1"/>
</dbReference>
<evidence type="ECO:0000256" key="11">
    <source>
        <dbReference type="ARBA" id="ARBA00022553"/>
    </source>
</evidence>
<proteinExistence type="inferred from homology"/>
<keyword evidence="15" id="KW-0460">Magnesium</keyword>
<evidence type="ECO:0000313" key="29">
    <source>
        <dbReference type="RefSeq" id="XP_032834046.1"/>
    </source>
</evidence>
<comment type="similarity">
    <text evidence="7">Belongs to the small GTPase superfamily. Rab family.</text>
</comment>
<dbReference type="GO" id="GO:0015031">
    <property type="term" value="P:protein transport"/>
    <property type="evidence" value="ECO:0007669"/>
    <property type="project" value="UniProtKB-KW"/>
</dbReference>
<dbReference type="GO" id="GO:0005829">
    <property type="term" value="C:cytosol"/>
    <property type="evidence" value="ECO:0007669"/>
    <property type="project" value="UniProtKB-SubCell"/>
</dbReference>
<evidence type="ECO:0000256" key="14">
    <source>
        <dbReference type="ARBA" id="ARBA00022801"/>
    </source>
</evidence>
<keyword evidence="13" id="KW-0547">Nucleotide-binding</keyword>
<keyword evidence="12" id="KW-0479">Metal-binding</keyword>
<evidence type="ECO:0000256" key="10">
    <source>
        <dbReference type="ARBA" id="ARBA00022490"/>
    </source>
</evidence>
<evidence type="ECO:0000256" key="17">
    <source>
        <dbReference type="ARBA" id="ARBA00023006"/>
    </source>
</evidence>
<keyword evidence="18" id="KW-0342">GTP-binding</keyword>
<evidence type="ECO:0000256" key="7">
    <source>
        <dbReference type="ARBA" id="ARBA00006270"/>
    </source>
</evidence>
<dbReference type="GO" id="GO:0006914">
    <property type="term" value="P:autophagy"/>
    <property type="evidence" value="ECO:0007669"/>
    <property type="project" value="UniProtKB-KW"/>
</dbReference>
<dbReference type="GO" id="GO:0048471">
    <property type="term" value="C:perinuclear region of cytoplasm"/>
    <property type="evidence" value="ECO:0007669"/>
    <property type="project" value="UniProtKB-SubCell"/>
</dbReference>